<keyword evidence="1" id="KW-0812">Transmembrane</keyword>
<dbReference type="InterPro" id="IPR008250">
    <property type="entry name" value="ATPase_P-typ_transduc_dom_A_sf"/>
</dbReference>
<feature type="non-terminal residue" evidence="3">
    <location>
        <position position="1"/>
    </location>
</feature>
<dbReference type="InterPro" id="IPR023298">
    <property type="entry name" value="ATPase_P-typ_TM_dom_sf"/>
</dbReference>
<gene>
    <name evidence="3" type="ORF">Q604_UNBC08235G0001</name>
</gene>
<dbReference type="InterPro" id="IPR059000">
    <property type="entry name" value="ATPase_P-type_domA"/>
</dbReference>
<dbReference type="SUPFAM" id="SSF81653">
    <property type="entry name" value="Calcium ATPase, transduction domain A"/>
    <property type="match status" value="1"/>
</dbReference>
<keyword evidence="1" id="KW-0472">Membrane</keyword>
<sequence>LVAAVVAAFTGELVDAIFILAIVIINAVFGVFQEAKAEDAINALKEMSTPNANVIRDGKEMSVKSTALVVGDIIRLEAG</sequence>
<dbReference type="AlphaFoldDB" id="W1Y782"/>
<evidence type="ECO:0000259" key="2">
    <source>
        <dbReference type="Pfam" id="PF00122"/>
    </source>
</evidence>
<dbReference type="EMBL" id="AZMM01008235">
    <property type="protein sequence ID" value="ETJ37545.1"/>
    <property type="molecule type" value="Genomic_DNA"/>
</dbReference>
<evidence type="ECO:0000313" key="3">
    <source>
        <dbReference type="EMBL" id="ETJ37545.1"/>
    </source>
</evidence>
<dbReference type="PANTHER" id="PTHR42861">
    <property type="entry name" value="CALCIUM-TRANSPORTING ATPASE"/>
    <property type="match status" value="1"/>
</dbReference>
<protein>
    <recommendedName>
        <fullName evidence="2">P-type ATPase A domain-containing protein</fullName>
    </recommendedName>
</protein>
<dbReference type="Gene3D" id="1.20.1110.10">
    <property type="entry name" value="Calcium-transporting ATPase, transmembrane domain"/>
    <property type="match status" value="1"/>
</dbReference>
<feature type="non-terminal residue" evidence="3">
    <location>
        <position position="79"/>
    </location>
</feature>
<proteinExistence type="predicted"/>
<accession>W1Y782</accession>
<comment type="caution">
    <text evidence="3">The sequence shown here is derived from an EMBL/GenBank/DDBJ whole genome shotgun (WGS) entry which is preliminary data.</text>
</comment>
<dbReference type="Pfam" id="PF00122">
    <property type="entry name" value="E1-E2_ATPase"/>
    <property type="match status" value="1"/>
</dbReference>
<name>W1Y782_9ZZZZ</name>
<dbReference type="SUPFAM" id="SSF81665">
    <property type="entry name" value="Calcium ATPase, transmembrane domain M"/>
    <property type="match status" value="1"/>
</dbReference>
<reference evidence="3" key="1">
    <citation type="submission" date="2013-12" db="EMBL/GenBank/DDBJ databases">
        <title>A Varibaculum cambriense genome reconstructed from a premature infant gut community with otherwise low bacterial novelty that shifts toward anaerobic metabolism during the third week of life.</title>
        <authorList>
            <person name="Brown C.T."/>
            <person name="Sharon I."/>
            <person name="Thomas B.C."/>
            <person name="Castelle C.J."/>
            <person name="Morowitz M.J."/>
            <person name="Banfield J.F."/>
        </authorList>
    </citation>
    <scope>NUCLEOTIDE SEQUENCE</scope>
</reference>
<organism evidence="3">
    <name type="scientific">human gut metagenome</name>
    <dbReference type="NCBI Taxonomy" id="408170"/>
    <lineage>
        <taxon>unclassified sequences</taxon>
        <taxon>metagenomes</taxon>
        <taxon>organismal metagenomes</taxon>
    </lineage>
</organism>
<feature type="transmembrane region" description="Helical" evidence="1">
    <location>
        <begin position="13"/>
        <end position="32"/>
    </location>
</feature>
<dbReference type="Gene3D" id="2.70.150.10">
    <property type="entry name" value="Calcium-transporting ATPase, cytoplasmic transduction domain A"/>
    <property type="match status" value="1"/>
</dbReference>
<keyword evidence="1" id="KW-1133">Transmembrane helix</keyword>
<feature type="domain" description="P-type ATPase A" evidence="2">
    <location>
        <begin position="46"/>
        <end position="79"/>
    </location>
</feature>
<evidence type="ECO:0000256" key="1">
    <source>
        <dbReference type="SAM" id="Phobius"/>
    </source>
</evidence>